<dbReference type="InterPro" id="IPR035396">
    <property type="entry name" value="Bac_rhamnosid6H"/>
</dbReference>
<dbReference type="RefSeq" id="WP_010492457.1">
    <property type="nucleotide sequence ID" value="NZ_CP074379.1"/>
</dbReference>
<dbReference type="InterPro" id="IPR035398">
    <property type="entry name" value="Bac_rhamnosid_C"/>
</dbReference>
<gene>
    <name evidence="8" type="ORF">FEI14_11165</name>
</gene>
<evidence type="ECO:0000259" key="7">
    <source>
        <dbReference type="Pfam" id="PF17390"/>
    </source>
</evidence>
<dbReference type="EC" id="3.2.1.40" evidence="2"/>
<feature type="domain" description="Alpha-L-rhamnosidase C-terminal" evidence="7">
    <location>
        <begin position="805"/>
        <end position="877"/>
    </location>
</feature>
<reference evidence="8 9" key="1">
    <citation type="submission" date="2019-05" db="EMBL/GenBank/DDBJ databases">
        <title>Genome-based reclassification of Lactobacillus casei as Lactobacillus casei subsp. casei. subsp.nov., description of Lactobacillus casei subsp. zeae subsp. nov., and emended description of Lactobacillus casei.</title>
        <authorList>
            <person name="Huang C.-H."/>
        </authorList>
    </citation>
    <scope>NUCLEOTIDE SEQUENCE [LARGE SCALE GENOMIC DNA]</scope>
    <source>
        <strain evidence="8 9">CRBIP24.58</strain>
    </source>
</reference>
<name>A0A5R8LRU7_LACZE</name>
<dbReference type="InterPro" id="IPR008902">
    <property type="entry name" value="Rhamnosid_concanavalin"/>
</dbReference>
<dbReference type="InterPro" id="IPR008928">
    <property type="entry name" value="6-hairpin_glycosidase_sf"/>
</dbReference>
<dbReference type="Pfam" id="PF17389">
    <property type="entry name" value="Bac_rhamnosid6H"/>
    <property type="match status" value="1"/>
</dbReference>
<feature type="domain" description="Bacterial alpha-L-rhamnosidase N-terminal" evidence="5">
    <location>
        <begin position="206"/>
        <end position="319"/>
    </location>
</feature>
<dbReference type="EMBL" id="VBWN01000009">
    <property type="protein sequence ID" value="TLF39893.1"/>
    <property type="molecule type" value="Genomic_DNA"/>
</dbReference>
<comment type="caution">
    <text evidence="8">The sequence shown here is derived from an EMBL/GenBank/DDBJ whole genome shotgun (WGS) entry which is preliminary data.</text>
</comment>
<evidence type="ECO:0000313" key="9">
    <source>
        <dbReference type="Proteomes" id="UP000307781"/>
    </source>
</evidence>
<sequence length="912" mass="102480">MSNITAALYAPDHLSVNLQHFAYNVQQHPRFSWWNHSSFSDAAQTAYQLVVFKRLQDRDHQTYLYDSGWVHSAQNSAITAADLADSLHPGDLYYWQVRIKDNLGHTSDFSQPAKFICADPALPVQQGIWRQSQPKSGEELAHIGNVVFLRSPQLTIDTNDVDTAVVVAFARGNEPIFAQSFDLYVNGHCLGVGSARQQEHDHGTDRTAVYYNVYDATDYLENGINTIAALATGSSDRRAFWCQLIVYKHDGTKEVVTTADPSWRALDGSSAFGDFGVKIRSQYFGMVSENIDMRYYPQNWASKTFDDHDWPAAWRNPQPLIADDEVLVPYRSENTERIEVHDANKRIVTFSPQNRLIDLGKEIIGGLTVDLASDMDQRVTVLMGEQLEDNGHVRHDMACGPDYVENWTLVKGENHFTTLQMKNFRYVELLGFEGDLHLDAINGWAMQQRFPDNEGNFQSDSDLLNREYELSKYTIKATNQDVFVDSQARERRPYEGDLLVNANTSYTVSANYSLARHSLDYLIDNPTWPEDYKLFAIEMAWLDFLYTGDDTLLKTRYTALQYKLNRGKSAESFDGASQSFKGSLKNSKGVDNFDEKVGLVTNDGLVDWPISERDGFVEGTYNTPFNAIFYGAYSTMAKIAKVLHHDDDAAHYQDRAATIKKNLIDKLYDDQTGRFFDSLNADQTINRHTSHHASAYALCYGVYTDQAMADRLSQFVANNGQFVGSIYFIYFMLKGLFESGHAADAITLLTDPNDQKDHKSFAAILDSLKATIAPEAWSNHYKPNLTLSHPWGATPGLTIVQGIAGIMPIEPGFSTFRIKVRAGNLTHLNLTTPSVKGLITVHYQQDAGNQTLEVAVPMNAKAQVELPAQAHQVAVQDQFGKDWTTAVQHDDQTLTIPAGSYRITYQQGTVGK</sequence>
<evidence type="ECO:0000259" key="6">
    <source>
        <dbReference type="Pfam" id="PF17389"/>
    </source>
</evidence>
<evidence type="ECO:0000256" key="2">
    <source>
        <dbReference type="ARBA" id="ARBA00012652"/>
    </source>
</evidence>
<dbReference type="PANTHER" id="PTHR33307:SF6">
    <property type="entry name" value="ALPHA-RHAMNOSIDASE (EUROFUNG)-RELATED"/>
    <property type="match status" value="1"/>
</dbReference>
<dbReference type="Gene3D" id="1.50.10.10">
    <property type="match status" value="1"/>
</dbReference>
<dbReference type="Pfam" id="PF17390">
    <property type="entry name" value="Bac_rhamnosid_C"/>
    <property type="match status" value="1"/>
</dbReference>
<feature type="domain" description="Alpha-L-rhamnosidase six-hairpin glycosidase" evidence="6">
    <location>
        <begin position="453"/>
        <end position="794"/>
    </location>
</feature>
<evidence type="ECO:0000313" key="8">
    <source>
        <dbReference type="EMBL" id="TLF39893.1"/>
    </source>
</evidence>
<evidence type="ECO:0000259" key="5">
    <source>
        <dbReference type="Pfam" id="PF08531"/>
    </source>
</evidence>
<dbReference type="PANTHER" id="PTHR33307">
    <property type="entry name" value="ALPHA-RHAMNOSIDASE (EUROFUNG)"/>
    <property type="match status" value="1"/>
</dbReference>
<dbReference type="GO" id="GO:0005975">
    <property type="term" value="P:carbohydrate metabolic process"/>
    <property type="evidence" value="ECO:0007669"/>
    <property type="project" value="InterPro"/>
</dbReference>
<dbReference type="GO" id="GO:0030596">
    <property type="term" value="F:alpha-L-rhamnosidase activity"/>
    <property type="evidence" value="ECO:0007669"/>
    <property type="project" value="UniProtKB-EC"/>
</dbReference>
<proteinExistence type="predicted"/>
<dbReference type="Pfam" id="PF25788">
    <property type="entry name" value="Ig_Rha78A_N"/>
    <property type="match status" value="1"/>
</dbReference>
<comment type="catalytic activity">
    <reaction evidence="1">
        <text>Hydrolysis of terminal non-reducing alpha-L-rhamnose residues in alpha-L-rhamnosides.</text>
        <dbReference type="EC" id="3.2.1.40"/>
    </reaction>
</comment>
<organism evidence="8 9">
    <name type="scientific">Lacticaseibacillus zeae</name>
    <name type="common">Lactobacillus zeae</name>
    <dbReference type="NCBI Taxonomy" id="57037"/>
    <lineage>
        <taxon>Bacteria</taxon>
        <taxon>Bacillati</taxon>
        <taxon>Bacillota</taxon>
        <taxon>Bacilli</taxon>
        <taxon>Lactobacillales</taxon>
        <taxon>Lactobacillaceae</taxon>
        <taxon>Lacticaseibacillus</taxon>
    </lineage>
</organism>
<dbReference type="Proteomes" id="UP000307781">
    <property type="component" value="Unassembled WGS sequence"/>
</dbReference>
<protein>
    <recommendedName>
        <fullName evidence="2">alpha-L-rhamnosidase</fullName>
        <ecNumber evidence="2">3.2.1.40</ecNumber>
    </recommendedName>
</protein>
<dbReference type="InterPro" id="IPR016007">
    <property type="entry name" value="Alpha_rhamnosid"/>
</dbReference>
<dbReference type="Gene3D" id="2.60.40.10">
    <property type="entry name" value="Immunoglobulins"/>
    <property type="match status" value="1"/>
</dbReference>
<dbReference type="Gene3D" id="2.60.420.10">
    <property type="entry name" value="Maltose phosphorylase, domain 3"/>
    <property type="match status" value="1"/>
</dbReference>
<evidence type="ECO:0000256" key="1">
    <source>
        <dbReference type="ARBA" id="ARBA00001445"/>
    </source>
</evidence>
<dbReference type="InterPro" id="IPR013737">
    <property type="entry name" value="Bac_rhamnosid_N"/>
</dbReference>
<dbReference type="SUPFAM" id="SSF48208">
    <property type="entry name" value="Six-hairpin glycosidases"/>
    <property type="match status" value="1"/>
</dbReference>
<dbReference type="AlphaFoldDB" id="A0A5R8LRU7"/>
<dbReference type="InterPro" id="IPR012341">
    <property type="entry name" value="6hp_glycosidase-like_sf"/>
</dbReference>
<accession>A0A5R8LRU7</accession>
<evidence type="ECO:0000259" key="4">
    <source>
        <dbReference type="Pfam" id="PF05592"/>
    </source>
</evidence>
<dbReference type="Pfam" id="PF05592">
    <property type="entry name" value="Bac_rhamnosid"/>
    <property type="match status" value="1"/>
</dbReference>
<feature type="domain" description="Alpha-L-rhamnosidase concanavalin-like" evidence="4">
    <location>
        <begin position="351"/>
        <end position="446"/>
    </location>
</feature>
<dbReference type="Pfam" id="PF08531">
    <property type="entry name" value="Bac_rhamnosid_N"/>
    <property type="match status" value="1"/>
</dbReference>
<evidence type="ECO:0000256" key="3">
    <source>
        <dbReference type="ARBA" id="ARBA00022801"/>
    </source>
</evidence>
<dbReference type="InterPro" id="IPR013783">
    <property type="entry name" value="Ig-like_fold"/>
</dbReference>
<dbReference type="Gene3D" id="2.60.120.260">
    <property type="entry name" value="Galactose-binding domain-like"/>
    <property type="match status" value="2"/>
</dbReference>
<keyword evidence="3" id="KW-0378">Hydrolase</keyword>